<dbReference type="OrthoDB" id="5082432at2759"/>
<reference evidence="2 3" key="1">
    <citation type="submission" date="2017-06" db="EMBL/GenBank/DDBJ databases">
        <title>Comparative genomic analysis of Ambrosia Fusariam Clade fungi.</title>
        <authorList>
            <person name="Stajich J.E."/>
            <person name="Carrillo J."/>
            <person name="Kijimoto T."/>
            <person name="Eskalen A."/>
            <person name="O'Donnell K."/>
            <person name="Kasson M."/>
        </authorList>
    </citation>
    <scope>NUCLEOTIDE SEQUENCE [LARGE SCALE GENOMIC DNA]</scope>
    <source>
        <strain evidence="2 3">NRRL62584</strain>
    </source>
</reference>
<protein>
    <recommendedName>
        <fullName evidence="1">Gfd2/YDR514C-like C-terminal domain-containing protein</fullName>
    </recommendedName>
</protein>
<dbReference type="GO" id="GO:0005634">
    <property type="term" value="C:nucleus"/>
    <property type="evidence" value="ECO:0007669"/>
    <property type="project" value="TreeGrafter"/>
</dbReference>
<evidence type="ECO:0000313" key="2">
    <source>
        <dbReference type="EMBL" id="RSL65410.1"/>
    </source>
</evidence>
<evidence type="ECO:0000259" key="1">
    <source>
        <dbReference type="Pfam" id="PF21762"/>
    </source>
</evidence>
<dbReference type="InterPro" id="IPR040151">
    <property type="entry name" value="Gfd2/YDR514C-like"/>
</dbReference>
<name>A0A428QJC0_9HYPO</name>
<proteinExistence type="predicted"/>
<dbReference type="Proteomes" id="UP000288168">
    <property type="component" value="Unassembled WGS sequence"/>
</dbReference>
<dbReference type="Pfam" id="PF21762">
    <property type="entry name" value="DEDDh_C"/>
    <property type="match status" value="1"/>
</dbReference>
<sequence length="345" mass="39634">MSAMPPPGRAESVPNWRTGLCSETFLKSRGVLPFRASPPQAQAPDSTARVLPQFNDKSQTFMPVEHECVIVALDFRDLCRWKIARNHLGQQDHSYKPITEAGWAYIDARNIIHKGIPPGDRGQKLQTLMEQHHWIVEEFREHWGETCSDKEVHKPAPYSFAFGKSELVPESKLGHRLNNVFMYLCKLNRTAEEKEQGKLRKVVFLTWDSRLVEMTIQRLGLKWFKQPNVELWDLQKRFVCPGPRIEFALQTLGIRFVDQFFGNLARCSGNLSMFLLQMFLSTFYMADGMRNAFVRGQNLPWLPYSWAGVDLGQVNVPPGQLPVCRPHGCNNDNSVPQRSDPKIWP</sequence>
<organism evidence="2 3">
    <name type="scientific">Fusarium duplospermum</name>
    <dbReference type="NCBI Taxonomy" id="1325734"/>
    <lineage>
        <taxon>Eukaryota</taxon>
        <taxon>Fungi</taxon>
        <taxon>Dikarya</taxon>
        <taxon>Ascomycota</taxon>
        <taxon>Pezizomycotina</taxon>
        <taxon>Sordariomycetes</taxon>
        <taxon>Hypocreomycetidae</taxon>
        <taxon>Hypocreales</taxon>
        <taxon>Nectriaceae</taxon>
        <taxon>Fusarium</taxon>
        <taxon>Fusarium solani species complex</taxon>
    </lineage>
</organism>
<feature type="domain" description="Gfd2/YDR514C-like C-terminal" evidence="1">
    <location>
        <begin position="92"/>
        <end position="233"/>
    </location>
</feature>
<accession>A0A428QJC0</accession>
<dbReference type="InterPro" id="IPR048519">
    <property type="entry name" value="Gfd2/YDR514C-like_C"/>
</dbReference>
<gene>
    <name evidence="2" type="ORF">CEP54_004197</name>
</gene>
<dbReference type="PANTHER" id="PTHR28083">
    <property type="entry name" value="GOOD FOR FULL DBP5 ACTIVITY PROTEIN 2"/>
    <property type="match status" value="1"/>
</dbReference>
<dbReference type="PANTHER" id="PTHR28083:SF1">
    <property type="entry name" value="GOOD FOR FULL DBP5 ACTIVITY PROTEIN 2"/>
    <property type="match status" value="1"/>
</dbReference>
<dbReference type="EMBL" id="NKCI01000029">
    <property type="protein sequence ID" value="RSL65410.1"/>
    <property type="molecule type" value="Genomic_DNA"/>
</dbReference>
<dbReference type="AlphaFoldDB" id="A0A428QJC0"/>
<evidence type="ECO:0000313" key="3">
    <source>
        <dbReference type="Proteomes" id="UP000288168"/>
    </source>
</evidence>
<comment type="caution">
    <text evidence="2">The sequence shown here is derived from an EMBL/GenBank/DDBJ whole genome shotgun (WGS) entry which is preliminary data.</text>
</comment>
<keyword evidence="3" id="KW-1185">Reference proteome</keyword>